<keyword evidence="3" id="KW-1185">Reference proteome</keyword>
<keyword evidence="1" id="KW-0472">Membrane</keyword>
<keyword evidence="1" id="KW-0812">Transmembrane</keyword>
<name>A0AAD8JWH5_TARER</name>
<organism evidence="2 3">
    <name type="scientific">Tagetes erecta</name>
    <name type="common">African marigold</name>
    <dbReference type="NCBI Taxonomy" id="13708"/>
    <lineage>
        <taxon>Eukaryota</taxon>
        <taxon>Viridiplantae</taxon>
        <taxon>Streptophyta</taxon>
        <taxon>Embryophyta</taxon>
        <taxon>Tracheophyta</taxon>
        <taxon>Spermatophyta</taxon>
        <taxon>Magnoliopsida</taxon>
        <taxon>eudicotyledons</taxon>
        <taxon>Gunneridae</taxon>
        <taxon>Pentapetalae</taxon>
        <taxon>asterids</taxon>
        <taxon>campanulids</taxon>
        <taxon>Asterales</taxon>
        <taxon>Asteraceae</taxon>
        <taxon>Asteroideae</taxon>
        <taxon>Heliantheae alliance</taxon>
        <taxon>Tageteae</taxon>
        <taxon>Tagetes</taxon>
    </lineage>
</organism>
<protein>
    <submittedName>
        <fullName evidence="2">Uncharacterized protein</fullName>
    </submittedName>
</protein>
<accession>A0AAD8JWH5</accession>
<gene>
    <name evidence="2" type="ORF">QVD17_33160</name>
</gene>
<comment type="caution">
    <text evidence="2">The sequence shown here is derived from an EMBL/GenBank/DDBJ whole genome shotgun (WGS) entry which is preliminary data.</text>
</comment>
<dbReference type="AlphaFoldDB" id="A0AAD8JWH5"/>
<evidence type="ECO:0000256" key="1">
    <source>
        <dbReference type="SAM" id="Phobius"/>
    </source>
</evidence>
<sequence length="73" mass="7864">MIRKFLAHYVLRIAILHCYCFVYLYCCEIVVRSGGAKMDGGSNRIGDRADQLVTNAVAAKTDTPAAATASKPG</sequence>
<dbReference type="EMBL" id="JAUHHV010000009">
    <property type="protein sequence ID" value="KAK1412149.1"/>
    <property type="molecule type" value="Genomic_DNA"/>
</dbReference>
<keyword evidence="1" id="KW-1133">Transmembrane helix</keyword>
<proteinExistence type="predicted"/>
<evidence type="ECO:0000313" key="2">
    <source>
        <dbReference type="EMBL" id="KAK1412149.1"/>
    </source>
</evidence>
<evidence type="ECO:0000313" key="3">
    <source>
        <dbReference type="Proteomes" id="UP001229421"/>
    </source>
</evidence>
<feature type="transmembrane region" description="Helical" evidence="1">
    <location>
        <begin position="6"/>
        <end position="26"/>
    </location>
</feature>
<dbReference type="Proteomes" id="UP001229421">
    <property type="component" value="Unassembled WGS sequence"/>
</dbReference>
<reference evidence="2" key="1">
    <citation type="journal article" date="2023" name="bioRxiv">
        <title>Improved chromosome-level genome assembly for marigold (Tagetes erecta).</title>
        <authorList>
            <person name="Jiang F."/>
            <person name="Yuan L."/>
            <person name="Wang S."/>
            <person name="Wang H."/>
            <person name="Xu D."/>
            <person name="Wang A."/>
            <person name="Fan W."/>
        </authorList>
    </citation>
    <scope>NUCLEOTIDE SEQUENCE</scope>
    <source>
        <strain evidence="2">WSJ</strain>
        <tissue evidence="2">Leaf</tissue>
    </source>
</reference>